<comment type="caution">
    <text evidence="1">The sequence shown here is derived from an EMBL/GenBank/DDBJ whole genome shotgun (WGS) entry which is preliminary data.</text>
</comment>
<sequence>MASAINFSGQALRQNMCFRATGGKSLCSLPAKRSCQLKQNQMKIQQNWPMQGQAKNKPFVEHRRYLVVSAINQIDVESSPFSASDMIRQFYACINEKNLKKLDNYISNDCYIEDCSFPNPFQGKKEPKYKIFSGGYAVLQTTYDKHGSECEVQHRTCLRRGQIHSWGKLALRMETDTDSFHQRMQLLRMLNRRRKTKDKVESSGCDRVTNQTRRHSAGIQTLLKNLTSLFDDFPKATEWFLKSPNVILQVCLNIYMKLLAPFISPLLAGYIRIANFMARILALALNILYQILKIIFK</sequence>
<dbReference type="EMBL" id="VAHF01000011">
    <property type="protein sequence ID" value="TXG50554.1"/>
    <property type="molecule type" value="Genomic_DNA"/>
</dbReference>
<evidence type="ECO:0000313" key="2">
    <source>
        <dbReference type="Proteomes" id="UP000323000"/>
    </source>
</evidence>
<name>A0A5C7H0P5_9ROSI</name>
<organism evidence="1 2">
    <name type="scientific">Acer yangbiense</name>
    <dbReference type="NCBI Taxonomy" id="1000413"/>
    <lineage>
        <taxon>Eukaryota</taxon>
        <taxon>Viridiplantae</taxon>
        <taxon>Streptophyta</taxon>
        <taxon>Embryophyta</taxon>
        <taxon>Tracheophyta</taxon>
        <taxon>Spermatophyta</taxon>
        <taxon>Magnoliopsida</taxon>
        <taxon>eudicotyledons</taxon>
        <taxon>Gunneridae</taxon>
        <taxon>Pentapetalae</taxon>
        <taxon>rosids</taxon>
        <taxon>malvids</taxon>
        <taxon>Sapindales</taxon>
        <taxon>Sapindaceae</taxon>
        <taxon>Hippocastanoideae</taxon>
        <taxon>Acereae</taxon>
        <taxon>Acer</taxon>
    </lineage>
</organism>
<dbReference type="OrthoDB" id="1886670at2759"/>
<accession>A0A5C7H0P5</accession>
<dbReference type="PANTHER" id="PTHR33698">
    <property type="entry name" value="NUCLEAR TRANSPORT FACTOR 2 (NTF2)-LIKE PROTEIN"/>
    <property type="match status" value="1"/>
</dbReference>
<reference evidence="2" key="1">
    <citation type="journal article" date="2019" name="Gigascience">
        <title>De novo genome assembly of the endangered Acer yangbiense, a plant species with extremely small populations endemic to Yunnan Province, China.</title>
        <authorList>
            <person name="Yang J."/>
            <person name="Wariss H.M."/>
            <person name="Tao L."/>
            <person name="Zhang R."/>
            <person name="Yun Q."/>
            <person name="Hollingsworth P."/>
            <person name="Dao Z."/>
            <person name="Luo G."/>
            <person name="Guo H."/>
            <person name="Ma Y."/>
            <person name="Sun W."/>
        </authorList>
    </citation>
    <scope>NUCLEOTIDE SEQUENCE [LARGE SCALE GENOMIC DNA]</scope>
    <source>
        <strain evidence="2">cv. Malutang</strain>
    </source>
</reference>
<dbReference type="Proteomes" id="UP000323000">
    <property type="component" value="Chromosome 11"/>
</dbReference>
<proteinExistence type="predicted"/>
<dbReference type="AlphaFoldDB" id="A0A5C7H0P5"/>
<gene>
    <name evidence="1" type="ORF">EZV62_023078</name>
</gene>
<evidence type="ECO:0000313" key="1">
    <source>
        <dbReference type="EMBL" id="TXG50554.1"/>
    </source>
</evidence>
<keyword evidence="2" id="KW-1185">Reference proteome</keyword>
<dbReference type="PANTHER" id="PTHR33698:SF1">
    <property type="entry name" value="NUCLEAR TRANSPORT FACTOR 2 (NTF2) FAMILY PROTEIN"/>
    <property type="match status" value="1"/>
</dbReference>
<protein>
    <submittedName>
        <fullName evidence="1">Uncharacterized protein</fullName>
    </submittedName>
</protein>